<dbReference type="OrthoDB" id="443682at2759"/>
<protein>
    <recommendedName>
        <fullName evidence="9">Programmed cell death protein 2 C-terminal domain-containing protein</fullName>
    </recommendedName>
</protein>
<dbReference type="STRING" id="1611254.A0A2G5UTY2"/>
<keyword evidence="8" id="KW-1185">Reference proteome</keyword>
<dbReference type="GO" id="GO:0031410">
    <property type="term" value="C:cytoplasmic vesicle"/>
    <property type="evidence" value="ECO:0007669"/>
    <property type="project" value="UniProtKB-KW"/>
</dbReference>
<feature type="transmembrane region" description="Helical" evidence="6">
    <location>
        <begin position="33"/>
        <end position="51"/>
    </location>
</feature>
<keyword evidence="1 6" id="KW-0812">Transmembrane</keyword>
<evidence type="ECO:0000313" key="8">
    <source>
        <dbReference type="Proteomes" id="UP000230233"/>
    </source>
</evidence>
<keyword evidence="4 6" id="KW-0472">Membrane</keyword>
<dbReference type="InterPro" id="IPR019013">
    <property type="entry name" value="Vma21"/>
</dbReference>
<dbReference type="PANTHER" id="PTHR12298">
    <property type="entry name" value="PCDC2 PROGRAMMED CELL DEATH PROTEIN 2 -RELATED"/>
    <property type="match status" value="1"/>
</dbReference>
<accession>A0A2G5UTY2</accession>
<dbReference type="PANTHER" id="PTHR12298:SF4">
    <property type="entry name" value="PROGRAMMED CELL DEATH PROTEIN 2"/>
    <property type="match status" value="1"/>
</dbReference>
<dbReference type="GO" id="GO:0005634">
    <property type="term" value="C:nucleus"/>
    <property type="evidence" value="ECO:0007669"/>
    <property type="project" value="TreeGrafter"/>
</dbReference>
<evidence type="ECO:0000313" key="7">
    <source>
        <dbReference type="EMBL" id="PIC42811.1"/>
    </source>
</evidence>
<name>A0A2G5UTY2_9PELO</name>
<dbReference type="Pfam" id="PF09446">
    <property type="entry name" value="VMA21"/>
    <property type="match status" value="1"/>
</dbReference>
<proteinExistence type="predicted"/>
<dbReference type="Proteomes" id="UP000230233">
    <property type="component" value="Chromosome III"/>
</dbReference>
<reference evidence="8" key="1">
    <citation type="submission" date="2017-10" db="EMBL/GenBank/DDBJ databases">
        <title>Rapid genome shrinkage in a self-fertile nematode reveals novel sperm competition proteins.</title>
        <authorList>
            <person name="Yin D."/>
            <person name="Schwarz E.M."/>
            <person name="Thomas C.G."/>
            <person name="Felde R.L."/>
            <person name="Korf I.F."/>
            <person name="Cutter A.D."/>
            <person name="Schartner C.M."/>
            <person name="Ralston E.J."/>
            <person name="Meyer B.J."/>
            <person name="Haag E.S."/>
        </authorList>
    </citation>
    <scope>NUCLEOTIDE SEQUENCE [LARGE SCALE GENOMIC DNA]</scope>
    <source>
        <strain evidence="8">JU1422</strain>
    </source>
</reference>
<evidence type="ECO:0000256" key="4">
    <source>
        <dbReference type="ARBA" id="ARBA00023136"/>
    </source>
</evidence>
<feature type="transmembrane region" description="Helical" evidence="6">
    <location>
        <begin position="58"/>
        <end position="83"/>
    </location>
</feature>
<dbReference type="AlphaFoldDB" id="A0A2G5UTY2"/>
<keyword evidence="5" id="KW-0968">Cytoplasmic vesicle</keyword>
<dbReference type="EMBL" id="PDUG01000003">
    <property type="protein sequence ID" value="PIC42811.1"/>
    <property type="molecule type" value="Genomic_DNA"/>
</dbReference>
<keyword evidence="3 6" id="KW-1133">Transmembrane helix</keyword>
<gene>
    <name evidence="7" type="primary">Cnig_chr_III.g9767</name>
    <name evidence="7" type="ORF">B9Z55_009767</name>
</gene>
<evidence type="ECO:0000256" key="3">
    <source>
        <dbReference type="ARBA" id="ARBA00022989"/>
    </source>
</evidence>
<organism evidence="7 8">
    <name type="scientific">Caenorhabditis nigoni</name>
    <dbReference type="NCBI Taxonomy" id="1611254"/>
    <lineage>
        <taxon>Eukaryota</taxon>
        <taxon>Metazoa</taxon>
        <taxon>Ecdysozoa</taxon>
        <taxon>Nematoda</taxon>
        <taxon>Chromadorea</taxon>
        <taxon>Rhabditida</taxon>
        <taxon>Rhabditina</taxon>
        <taxon>Rhabditomorpha</taxon>
        <taxon>Rhabditoidea</taxon>
        <taxon>Rhabditidae</taxon>
        <taxon>Peloderinae</taxon>
        <taxon>Caenorhabditis</taxon>
    </lineage>
</organism>
<keyword evidence="2" id="KW-0256">Endoplasmic reticulum</keyword>
<evidence type="ECO:0000256" key="2">
    <source>
        <dbReference type="ARBA" id="ARBA00022824"/>
    </source>
</evidence>
<sequence length="173" mass="19130">MATPSNVPPPPSTMATLFPNFRDQEVQSAVKNLLTYSLVILIVPLASMFLLKQYFFEALLGFGANDALAYSAIIAVILVHVVLDEPVYLGFGAEVKVDDLYRLHSKFLPLGKIGGKPSWLNPKHLPKSTDLLCKVCEKPMCFLMQVCANGGEHDPPHAFHRTIFLFVCRNPAC</sequence>
<evidence type="ECO:0000256" key="6">
    <source>
        <dbReference type="SAM" id="Phobius"/>
    </source>
</evidence>
<evidence type="ECO:0008006" key="9">
    <source>
        <dbReference type="Google" id="ProtNLM"/>
    </source>
</evidence>
<evidence type="ECO:0000256" key="1">
    <source>
        <dbReference type="ARBA" id="ARBA00022692"/>
    </source>
</evidence>
<comment type="caution">
    <text evidence="7">The sequence shown here is derived from an EMBL/GenBank/DDBJ whole genome shotgun (WGS) entry which is preliminary data.</text>
</comment>
<evidence type="ECO:0000256" key="5">
    <source>
        <dbReference type="ARBA" id="ARBA00023329"/>
    </source>
</evidence>
<dbReference type="GO" id="GO:0070072">
    <property type="term" value="P:vacuolar proton-transporting V-type ATPase complex assembly"/>
    <property type="evidence" value="ECO:0007669"/>
    <property type="project" value="InterPro"/>
</dbReference>